<gene>
    <name evidence="1" type="ORF">X474_27435</name>
</gene>
<dbReference type="AlphaFoldDB" id="A0A0D2J5T1"/>
<name>A0A0D2J5T1_9BACT</name>
<dbReference type="STRING" id="1429043.X474_27435"/>
<dbReference type="OrthoDB" id="9816539at2"/>
<accession>A0A0D2J5T1</accession>
<protein>
    <submittedName>
        <fullName evidence="1">Uncharacterized protein</fullName>
    </submittedName>
</protein>
<comment type="caution">
    <text evidence="1">The sequence shown here is derived from an EMBL/GenBank/DDBJ whole genome shotgun (WGS) entry which is preliminary data.</text>
</comment>
<dbReference type="Proteomes" id="UP000032233">
    <property type="component" value="Unassembled WGS sequence"/>
</dbReference>
<evidence type="ECO:0000313" key="2">
    <source>
        <dbReference type="Proteomes" id="UP000032233"/>
    </source>
</evidence>
<evidence type="ECO:0000313" key="1">
    <source>
        <dbReference type="EMBL" id="KIX11036.1"/>
    </source>
</evidence>
<organism evidence="1 2">
    <name type="scientific">Dethiosulfatarculus sandiegensis</name>
    <dbReference type="NCBI Taxonomy" id="1429043"/>
    <lineage>
        <taxon>Bacteria</taxon>
        <taxon>Pseudomonadati</taxon>
        <taxon>Thermodesulfobacteriota</taxon>
        <taxon>Desulfarculia</taxon>
        <taxon>Desulfarculales</taxon>
        <taxon>Desulfarculaceae</taxon>
        <taxon>Dethiosulfatarculus</taxon>
    </lineage>
</organism>
<dbReference type="InParanoid" id="A0A0D2J5T1"/>
<dbReference type="EMBL" id="AZAC01000078">
    <property type="protein sequence ID" value="KIX11036.1"/>
    <property type="molecule type" value="Genomic_DNA"/>
</dbReference>
<keyword evidence="2" id="KW-1185">Reference proteome</keyword>
<reference evidence="1 2" key="1">
    <citation type="submission" date="2013-11" db="EMBL/GenBank/DDBJ databases">
        <title>Metagenomic analysis of a methanogenic consortium involved in long chain n-alkane degradation.</title>
        <authorList>
            <person name="Davidova I.A."/>
            <person name="Callaghan A.V."/>
            <person name="Wawrik B."/>
            <person name="Pruitt S."/>
            <person name="Marks C."/>
            <person name="Duncan K.E."/>
            <person name="Suflita J.M."/>
        </authorList>
    </citation>
    <scope>NUCLEOTIDE SEQUENCE [LARGE SCALE GENOMIC DNA]</scope>
    <source>
        <strain evidence="1 2">SPR</strain>
    </source>
</reference>
<proteinExistence type="predicted"/>
<dbReference type="RefSeq" id="WP_044352763.1">
    <property type="nucleotide sequence ID" value="NZ_AZAC01000078.1"/>
</dbReference>
<sequence>MAGQRKTIAHSDIIILPLSPTDHNLLISETSFFSTHHSRRLRLAPVRHGRVIHKLTYDELEELADCIAEASIRSSKSQVCLDLDRLLDQIEQILTGYLIHEVTPTPASTDLGLAMVRLAVGGQPAEDTFPPELTALMEKQAGRYEESTSTADIEQVMARVEEHLHRPLAELGGLTPAQFSRLINDDWHGGSLGVVKLTSGLNPADLAAAPILSRARTMLRAVAETGMVKSTLRGNLPRWFVSEMVSRMALPPGYIESILRRKKVLNEKDVLPLHVVRVLLELSGCLHLTDGHFHTTRKGITLSSERRSQDLYTLLFKTHFREFNLSYMDDMPDAPLLQNVIAYSLYGLSILPNEWRHPEQLARKLALQREVVGAPYTFWNEKVHQMLISRLLRPLIGFGLLEKQFLPSRETLDWLKPFEVRRSPLFARFLSFDLK</sequence>